<gene>
    <name evidence="4" type="ORF">AAK873_01585</name>
</gene>
<evidence type="ECO:0000313" key="5">
    <source>
        <dbReference type="Proteomes" id="UP001565200"/>
    </source>
</evidence>
<keyword evidence="2" id="KW-0732">Signal</keyword>
<organism evidence="4 5">
    <name type="scientific">Heminiphilus faecis</name>
    <dbReference type="NCBI Taxonomy" id="2601703"/>
    <lineage>
        <taxon>Bacteria</taxon>
        <taxon>Pseudomonadati</taxon>
        <taxon>Bacteroidota</taxon>
        <taxon>Bacteroidia</taxon>
        <taxon>Bacteroidales</taxon>
        <taxon>Muribaculaceae</taxon>
        <taxon>Heminiphilus</taxon>
    </lineage>
</organism>
<dbReference type="RefSeq" id="WP_121698125.1">
    <property type="nucleotide sequence ID" value="NZ_JBCLPP010000003.1"/>
</dbReference>
<comment type="caution">
    <text evidence="4">The sequence shown here is derived from an EMBL/GenBank/DDBJ whole genome shotgun (WGS) entry which is preliminary data.</text>
</comment>
<feature type="domain" description="Peptidase C39-like" evidence="3">
    <location>
        <begin position="330"/>
        <end position="448"/>
    </location>
</feature>
<name>A0ABV4CU10_9BACT</name>
<feature type="compositionally biased region" description="Pro residues" evidence="1">
    <location>
        <begin position="260"/>
        <end position="271"/>
    </location>
</feature>
<evidence type="ECO:0000256" key="1">
    <source>
        <dbReference type="SAM" id="MobiDB-lite"/>
    </source>
</evidence>
<feature type="compositionally biased region" description="Gly residues" evidence="1">
    <location>
        <begin position="243"/>
        <end position="258"/>
    </location>
</feature>
<keyword evidence="5" id="KW-1185">Reference proteome</keyword>
<feature type="region of interest" description="Disordered" evidence="1">
    <location>
        <begin position="241"/>
        <end position="317"/>
    </location>
</feature>
<dbReference type="InterPro" id="IPR039564">
    <property type="entry name" value="Peptidase_C39-like"/>
</dbReference>
<evidence type="ECO:0000313" key="4">
    <source>
        <dbReference type="EMBL" id="MEY8244306.1"/>
    </source>
</evidence>
<proteinExistence type="predicted"/>
<evidence type="ECO:0000256" key="2">
    <source>
        <dbReference type="SAM" id="SignalP"/>
    </source>
</evidence>
<dbReference type="Pfam" id="PF13529">
    <property type="entry name" value="Peptidase_C39_2"/>
    <property type="match status" value="1"/>
</dbReference>
<evidence type="ECO:0000259" key="3">
    <source>
        <dbReference type="Pfam" id="PF13529"/>
    </source>
</evidence>
<sequence>MYHLKKLWPVLALSLMLFTACDTDERPPEAVDEHLPPDIEAAREYFNEYASQEVEYELIGMHPGAIAADWTDVTTVVRDDMTVYNVALFTEARYSGSFYIDPEVSEESYSTAIYQRLIVCRYPAGYYACFLASIIPAADCATMNREKISDMFMCGDNGERGFSGIVTYATVTTNYTVMIEQYRDGKGVRRLSLYEPYDDYNALIDEMRRMIGAKNISRQLVATSRSGGEFGSGITLPNVDVVGNGGGNGGGSNPGGGVPTLPPPYQPPGPSYPGGNNTPPVFPPGYDRPGNGNIGNGGNNNDGTDDSKPKPYVKSSTDKLIRPNIESMTFESQLSNTCVSTSMVNASILLEDPLDQGKLDKFYIQFYKGPDGEPIKITTYYNQTGVSFFERERDFVSHFFEVRPFFTFHEALTNNIPILGTISGGDNSYHCVLIIGYTEKQHLIYVDPTDAKIYTAPTDYFYDLNITITKVKKR</sequence>
<protein>
    <submittedName>
        <fullName evidence="4">C39 family peptidase</fullName>
    </submittedName>
</protein>
<dbReference type="Proteomes" id="UP001565200">
    <property type="component" value="Unassembled WGS sequence"/>
</dbReference>
<reference evidence="4 5" key="1">
    <citation type="submission" date="2024-03" db="EMBL/GenBank/DDBJ databases">
        <title>Mouse gut bacterial collection (mGBC) of GemPharmatech.</title>
        <authorList>
            <person name="He Y."/>
            <person name="Dong L."/>
            <person name="Wu D."/>
            <person name="Gao X."/>
            <person name="Lin Z."/>
        </authorList>
    </citation>
    <scope>NUCLEOTIDE SEQUENCE [LARGE SCALE GENOMIC DNA]</scope>
    <source>
        <strain evidence="4 5">54-13</strain>
    </source>
</reference>
<feature type="chain" id="PRO_5045218021" evidence="2">
    <location>
        <begin position="23"/>
        <end position="474"/>
    </location>
</feature>
<feature type="signal peptide" evidence="2">
    <location>
        <begin position="1"/>
        <end position="22"/>
    </location>
</feature>
<accession>A0ABV4CU10</accession>
<dbReference type="PROSITE" id="PS51257">
    <property type="entry name" value="PROKAR_LIPOPROTEIN"/>
    <property type="match status" value="1"/>
</dbReference>
<dbReference type="EMBL" id="JBCLPP010000003">
    <property type="protein sequence ID" value="MEY8244306.1"/>
    <property type="molecule type" value="Genomic_DNA"/>
</dbReference>